<dbReference type="RefSeq" id="XP_013903373.1">
    <property type="nucleotide sequence ID" value="XM_014047919.1"/>
</dbReference>
<dbReference type="KEGG" id="mng:MNEG_3609"/>
<keyword evidence="3" id="KW-1185">Reference proteome</keyword>
<dbReference type="STRING" id="145388.A0A0D2LC76"/>
<dbReference type="OrthoDB" id="531255at2759"/>
<proteinExistence type="predicted"/>
<feature type="region of interest" description="Disordered" evidence="1">
    <location>
        <begin position="378"/>
        <end position="400"/>
    </location>
</feature>
<dbReference type="Proteomes" id="UP000054498">
    <property type="component" value="Unassembled WGS sequence"/>
</dbReference>
<dbReference type="SUPFAM" id="SSF56300">
    <property type="entry name" value="Metallo-dependent phosphatases"/>
    <property type="match status" value="1"/>
</dbReference>
<feature type="compositionally biased region" description="Gly residues" evidence="1">
    <location>
        <begin position="379"/>
        <end position="399"/>
    </location>
</feature>
<protein>
    <submittedName>
        <fullName evidence="2">Uncharacterized protein</fullName>
    </submittedName>
</protein>
<organism evidence="2 3">
    <name type="scientific">Monoraphidium neglectum</name>
    <dbReference type="NCBI Taxonomy" id="145388"/>
    <lineage>
        <taxon>Eukaryota</taxon>
        <taxon>Viridiplantae</taxon>
        <taxon>Chlorophyta</taxon>
        <taxon>core chlorophytes</taxon>
        <taxon>Chlorophyceae</taxon>
        <taxon>CS clade</taxon>
        <taxon>Sphaeropleales</taxon>
        <taxon>Selenastraceae</taxon>
        <taxon>Monoraphidium</taxon>
    </lineage>
</organism>
<evidence type="ECO:0000313" key="2">
    <source>
        <dbReference type="EMBL" id="KIZ04354.1"/>
    </source>
</evidence>
<gene>
    <name evidence="2" type="ORF">MNEG_3609</name>
</gene>
<dbReference type="EMBL" id="KK100679">
    <property type="protein sequence ID" value="KIZ04354.1"/>
    <property type="molecule type" value="Genomic_DNA"/>
</dbReference>
<accession>A0A0D2LC76</accession>
<reference evidence="2 3" key="1">
    <citation type="journal article" date="2013" name="BMC Genomics">
        <title>Reconstruction of the lipid metabolism for the microalga Monoraphidium neglectum from its genome sequence reveals characteristics suitable for biofuel production.</title>
        <authorList>
            <person name="Bogen C."/>
            <person name="Al-Dilaimi A."/>
            <person name="Albersmeier A."/>
            <person name="Wichmann J."/>
            <person name="Grundmann M."/>
            <person name="Rupp O."/>
            <person name="Lauersen K.J."/>
            <person name="Blifernez-Klassen O."/>
            <person name="Kalinowski J."/>
            <person name="Goesmann A."/>
            <person name="Mussgnug J.H."/>
            <person name="Kruse O."/>
        </authorList>
    </citation>
    <scope>NUCLEOTIDE SEQUENCE [LARGE SCALE GENOMIC DNA]</scope>
    <source>
        <strain evidence="2 3">SAG 48.87</strain>
    </source>
</reference>
<dbReference type="Gene3D" id="3.60.21.10">
    <property type="match status" value="1"/>
</dbReference>
<evidence type="ECO:0000313" key="3">
    <source>
        <dbReference type="Proteomes" id="UP000054498"/>
    </source>
</evidence>
<dbReference type="AlphaFoldDB" id="A0A0D2LC76"/>
<dbReference type="InterPro" id="IPR029052">
    <property type="entry name" value="Metallo-depent_PP-like"/>
</dbReference>
<evidence type="ECO:0000256" key="1">
    <source>
        <dbReference type="SAM" id="MobiDB-lite"/>
    </source>
</evidence>
<dbReference type="GeneID" id="25736487"/>
<name>A0A0D2LC76_9CHLO</name>
<sequence>METGLCYARCPLGSVGVGCSCWRDGRSTWRGCGVRPRTCRARSFRPPALPPVPAAERGRPFTLLLSADPQLWRNYTKYDDRAGAERINRRLVRSINAVRDLKAWPADAGGGEVEEPRSMNHDYVNNVGHCSEKAVDSSFCPKWAVAMMRSALSPDCPSSHWAGLPKSNVTSLDIGSMSYSFGYGRYYFIVLQHSPRYEAREIGIAGSMGWLARELAMATAAGRRVVLLLHAHKELQLAYDPTFSRLVENSNVVAIFYGHVHIRPWGLVGRYPNTSVPMYNCGAAWYNVYCLAEFGEDSMRVGAVAHYGDAVPTWFGTSLHSLPRGQRGKPVLEVFVPNPNVTTWWKPASANASTGADAVADDAQASGGGSGALVPAGSAAGGSGGGDGDGNGGGAGVGPAGKWSIKGRRLLARGSWRGLPWPLHQ</sequence>